<evidence type="ECO:0000256" key="4">
    <source>
        <dbReference type="ARBA" id="ARBA00022692"/>
    </source>
</evidence>
<evidence type="ECO:0000256" key="2">
    <source>
        <dbReference type="ARBA" id="ARBA00007400"/>
    </source>
</evidence>
<evidence type="ECO:0000256" key="8">
    <source>
        <dbReference type="SAM" id="Phobius"/>
    </source>
</evidence>
<dbReference type="PANTHER" id="PTHR40074">
    <property type="entry name" value="O-ACETYLTRANSFERASE WECH"/>
    <property type="match status" value="1"/>
</dbReference>
<dbReference type="PANTHER" id="PTHR40074:SF2">
    <property type="entry name" value="O-ACETYLTRANSFERASE WECH"/>
    <property type="match status" value="1"/>
</dbReference>
<evidence type="ECO:0000256" key="6">
    <source>
        <dbReference type="ARBA" id="ARBA00023136"/>
    </source>
</evidence>
<feature type="transmembrane region" description="Helical" evidence="8">
    <location>
        <begin position="153"/>
        <end position="171"/>
    </location>
</feature>
<dbReference type="Proteomes" id="UP000050488">
    <property type="component" value="Unassembled WGS sequence"/>
</dbReference>
<reference evidence="10 11" key="1">
    <citation type="submission" date="2015-10" db="EMBL/GenBank/DDBJ databases">
        <title>Corynebacteirum lowii and Corynebacterium oculi species nova, derived from human clinical disease and and emended description of Corynebacterium mastiditis.</title>
        <authorList>
            <person name="Bernard K."/>
            <person name="Pacheco A.L."/>
            <person name="Mcdougall C."/>
            <person name="Burtx T."/>
            <person name="Weibe D."/>
            <person name="Tyler S."/>
            <person name="Olson A.B."/>
            <person name="Cnockaert M."/>
            <person name="Eguchi H."/>
            <person name="Kuwahara T."/>
            <person name="Nakayama-Imaohji H."/>
            <person name="Boudewijins M."/>
            <person name="Van Hoecke F."/>
            <person name="Bernier A.-M."/>
            <person name="Vandamme P."/>
        </authorList>
    </citation>
    <scope>NUCLEOTIDE SEQUENCE [LARGE SCALE GENOMIC DNA]</scope>
    <source>
        <strain evidence="10 11">NML 130206</strain>
    </source>
</reference>
<evidence type="ECO:0000313" key="11">
    <source>
        <dbReference type="Proteomes" id="UP000050488"/>
    </source>
</evidence>
<evidence type="ECO:0000256" key="7">
    <source>
        <dbReference type="SAM" id="MobiDB-lite"/>
    </source>
</evidence>
<protein>
    <submittedName>
        <fullName evidence="10">Acyltransferase family protein</fullName>
    </submittedName>
</protein>
<keyword evidence="3" id="KW-1003">Cell membrane</keyword>
<keyword evidence="10" id="KW-0808">Transferase</keyword>
<keyword evidence="10" id="KW-0012">Acyltransferase</keyword>
<feature type="transmembrane region" description="Helical" evidence="8">
    <location>
        <begin position="183"/>
        <end position="203"/>
    </location>
</feature>
<organism evidence="10 11">
    <name type="scientific">Corynebacterium lowii</name>
    <dbReference type="NCBI Taxonomy" id="1544413"/>
    <lineage>
        <taxon>Bacteria</taxon>
        <taxon>Bacillati</taxon>
        <taxon>Actinomycetota</taxon>
        <taxon>Actinomycetes</taxon>
        <taxon>Mycobacteriales</taxon>
        <taxon>Corynebacteriaceae</taxon>
        <taxon>Corynebacterium</taxon>
    </lineage>
</organism>
<sequence length="377" mass="42061">MGVVLLHVCLAVPFGMDTLAAQVNHILDPLRMPLFFLVSGMFSTKVLRMSLWQLFSRRLWFFLVPYVLWTPIEVGLMDWYRAAYDGATPADLDFYLDALLMGQNMYWFLYVLVPFNLILWATRKCAPWVAVALSFTTILALPLNSYCDTVGKFIMYLPIFMAGAHLSSLVRSFASSAMTPNKIVGATTAYVLGFGTYAMWYLVSADGPELMNWPLWPGAVVEANDVWTLVRMVGQMLMLPIAVLAAMGLSQVRYLSEGLQFLGRHTLPIYLGHPIALTLFFHVPMAHAEGLEINLDSTELLHSTQFWIVACLAFSFVGGLVMWGLQRIPVIGWTLKPPSLVGLPQKVRGLIAANTHGEVEAPAKETRGPRTLPDDRV</sequence>
<comment type="subcellular location">
    <subcellularLocation>
        <location evidence="1">Cell membrane</location>
        <topology evidence="1">Multi-pass membrane protein</topology>
    </subcellularLocation>
</comment>
<evidence type="ECO:0000256" key="5">
    <source>
        <dbReference type="ARBA" id="ARBA00022989"/>
    </source>
</evidence>
<feature type="transmembrane region" description="Helical" evidence="8">
    <location>
        <begin position="306"/>
        <end position="325"/>
    </location>
</feature>
<dbReference type="PATRIC" id="fig|1544413.3.peg.990"/>
<feature type="transmembrane region" description="Helical" evidence="8">
    <location>
        <begin position="267"/>
        <end position="286"/>
    </location>
</feature>
<accession>A0A0N8W0I3</accession>
<feature type="transmembrane region" description="Helical" evidence="8">
    <location>
        <begin position="30"/>
        <end position="47"/>
    </location>
</feature>
<dbReference type="EMBL" id="LKEV01000002">
    <property type="protein sequence ID" value="KQB86778.1"/>
    <property type="molecule type" value="Genomic_DNA"/>
</dbReference>
<gene>
    <name evidence="10" type="ORF">Clow_00986</name>
</gene>
<comment type="caution">
    <text evidence="10">The sequence shown here is derived from an EMBL/GenBank/DDBJ whole genome shotgun (WGS) entry which is preliminary data.</text>
</comment>
<dbReference type="Pfam" id="PF01757">
    <property type="entry name" value="Acyl_transf_3"/>
    <property type="match status" value="1"/>
</dbReference>
<feature type="domain" description="Acyltransferase 3" evidence="9">
    <location>
        <begin position="2"/>
        <end position="314"/>
    </location>
</feature>
<feature type="transmembrane region" description="Helical" evidence="8">
    <location>
        <begin position="128"/>
        <end position="147"/>
    </location>
</feature>
<name>A0A0N8W0I3_9CORY</name>
<dbReference type="GO" id="GO:0016413">
    <property type="term" value="F:O-acetyltransferase activity"/>
    <property type="evidence" value="ECO:0007669"/>
    <property type="project" value="TreeGrafter"/>
</dbReference>
<dbReference type="STRING" id="1544413.Clow_00986"/>
<dbReference type="AlphaFoldDB" id="A0A0N8W0I3"/>
<evidence type="ECO:0000313" key="10">
    <source>
        <dbReference type="EMBL" id="KQB86778.1"/>
    </source>
</evidence>
<keyword evidence="6 8" id="KW-0472">Membrane</keyword>
<dbReference type="GO" id="GO:0009246">
    <property type="term" value="P:enterobacterial common antigen biosynthetic process"/>
    <property type="evidence" value="ECO:0007669"/>
    <property type="project" value="TreeGrafter"/>
</dbReference>
<proteinExistence type="inferred from homology"/>
<keyword evidence="5 8" id="KW-1133">Transmembrane helix</keyword>
<feature type="region of interest" description="Disordered" evidence="7">
    <location>
        <begin position="358"/>
        <end position="377"/>
    </location>
</feature>
<evidence type="ECO:0000256" key="3">
    <source>
        <dbReference type="ARBA" id="ARBA00022475"/>
    </source>
</evidence>
<keyword evidence="11" id="KW-1185">Reference proteome</keyword>
<dbReference type="InterPro" id="IPR002656">
    <property type="entry name" value="Acyl_transf_3_dom"/>
</dbReference>
<evidence type="ECO:0000256" key="1">
    <source>
        <dbReference type="ARBA" id="ARBA00004651"/>
    </source>
</evidence>
<dbReference type="GO" id="GO:0005886">
    <property type="term" value="C:plasma membrane"/>
    <property type="evidence" value="ECO:0007669"/>
    <property type="project" value="UniProtKB-SubCell"/>
</dbReference>
<feature type="transmembrane region" description="Helical" evidence="8">
    <location>
        <begin position="237"/>
        <end position="255"/>
    </location>
</feature>
<keyword evidence="4 8" id="KW-0812">Transmembrane</keyword>
<comment type="similarity">
    <text evidence="2">Belongs to the acyltransferase 3 family.</text>
</comment>
<feature type="transmembrane region" description="Helical" evidence="8">
    <location>
        <begin position="100"/>
        <end position="121"/>
    </location>
</feature>
<evidence type="ECO:0000259" key="9">
    <source>
        <dbReference type="Pfam" id="PF01757"/>
    </source>
</evidence>
<feature type="transmembrane region" description="Helical" evidence="8">
    <location>
        <begin position="59"/>
        <end position="80"/>
    </location>
</feature>